<dbReference type="Gene3D" id="3.40.220.10">
    <property type="entry name" value="Leucine Aminopeptidase, subunit E, domain 1"/>
    <property type="match status" value="1"/>
</dbReference>
<dbReference type="SUPFAM" id="SSF54427">
    <property type="entry name" value="NTF2-like"/>
    <property type="match status" value="1"/>
</dbReference>
<dbReference type="InterPro" id="IPR043472">
    <property type="entry name" value="Macro_dom-like"/>
</dbReference>
<reference evidence="2 3" key="1">
    <citation type="submission" date="2021-03" db="EMBL/GenBank/DDBJ databases">
        <title>Antimicrobial resistance genes in bacteria isolated from Japanese honey, and their potential for conferring macrolide and lincosamide resistance in the American foulbrood pathogen Paenibacillus larvae.</title>
        <authorList>
            <person name="Okamoto M."/>
            <person name="Kumagai M."/>
            <person name="Kanamori H."/>
            <person name="Takamatsu D."/>
        </authorList>
    </citation>
    <scope>NUCLEOTIDE SEQUENCE [LARGE SCALE GENOMIC DNA]</scope>
    <source>
        <strain evidence="2 3">J21TS7</strain>
    </source>
</reference>
<dbReference type="SMART" id="SM00506">
    <property type="entry name" value="A1pp"/>
    <property type="match status" value="1"/>
</dbReference>
<name>A0ABQ4L631_9BACL</name>
<dbReference type="PANTHER" id="PTHR11106">
    <property type="entry name" value="GANGLIOSIDE INDUCED DIFFERENTIATION ASSOCIATED PROTEIN 2-RELATED"/>
    <property type="match status" value="1"/>
</dbReference>
<feature type="domain" description="Macro" evidence="1">
    <location>
        <begin position="1"/>
        <end position="182"/>
    </location>
</feature>
<dbReference type="Pfam" id="PF12680">
    <property type="entry name" value="SnoaL_2"/>
    <property type="match status" value="1"/>
</dbReference>
<dbReference type="CDD" id="cd02908">
    <property type="entry name" value="Macro_OAADPr_deacetylase"/>
    <property type="match status" value="1"/>
</dbReference>
<dbReference type="InterPro" id="IPR032710">
    <property type="entry name" value="NTF2-like_dom_sf"/>
</dbReference>
<dbReference type="Gene3D" id="3.10.450.50">
    <property type="match status" value="1"/>
</dbReference>
<dbReference type="Proteomes" id="UP000676601">
    <property type="component" value="Unassembled WGS sequence"/>
</dbReference>
<dbReference type="NCBIfam" id="NF001664">
    <property type="entry name" value="PRK00431.1-6"/>
    <property type="match status" value="1"/>
</dbReference>
<sequence>MERNFQSTVIELIQGDITRAEVDGIVNAANSSLLGGGGVDGAIHRAGGSEILEECKKIRARQGGCPVGEAVITTAGRLPAKYVIHTVGPVWNGGQHEEEGKLHSCYIQSLELADQYELESVAFPNISTGIYGFPKTLAAPIAIRAVKEFLSAHPQTSIKKVQFVCFDKENEEIYRKLLEQDAELLIHHYIEAYNTFDIEGMLSVLHPDVIFRNIVGNEVSVETNGMQPFRALAEKAAALFSTRHQTILELREINGRIEADIDYTGVLASDLPDGVKAGDTIRLHGRSIFMIRDGKLALIEDYS</sequence>
<dbReference type="EMBL" id="BORU01000001">
    <property type="protein sequence ID" value="GIO52046.1"/>
    <property type="molecule type" value="Genomic_DNA"/>
</dbReference>
<accession>A0ABQ4L631</accession>
<proteinExistence type="predicted"/>
<organism evidence="2 3">
    <name type="scientific">Paenibacillus cineris</name>
    <dbReference type="NCBI Taxonomy" id="237530"/>
    <lineage>
        <taxon>Bacteria</taxon>
        <taxon>Bacillati</taxon>
        <taxon>Bacillota</taxon>
        <taxon>Bacilli</taxon>
        <taxon>Bacillales</taxon>
        <taxon>Paenibacillaceae</taxon>
        <taxon>Paenibacillus</taxon>
    </lineage>
</organism>
<evidence type="ECO:0000313" key="3">
    <source>
        <dbReference type="Proteomes" id="UP000676601"/>
    </source>
</evidence>
<protein>
    <recommendedName>
        <fullName evidence="1">Macro domain-containing protein</fullName>
    </recommendedName>
</protein>
<evidence type="ECO:0000259" key="1">
    <source>
        <dbReference type="PROSITE" id="PS51154"/>
    </source>
</evidence>
<dbReference type="PROSITE" id="PS51154">
    <property type="entry name" value="MACRO"/>
    <property type="match status" value="1"/>
</dbReference>
<dbReference type="SUPFAM" id="SSF52949">
    <property type="entry name" value="Macro domain-like"/>
    <property type="match status" value="1"/>
</dbReference>
<comment type="caution">
    <text evidence="2">The sequence shown here is derived from an EMBL/GenBank/DDBJ whole genome shotgun (WGS) entry which is preliminary data.</text>
</comment>
<dbReference type="InterPro" id="IPR037401">
    <property type="entry name" value="SnoaL-like"/>
</dbReference>
<dbReference type="PANTHER" id="PTHR11106:SF27">
    <property type="entry name" value="MACRO DOMAIN-CONTAINING PROTEIN"/>
    <property type="match status" value="1"/>
</dbReference>
<gene>
    <name evidence="2" type="ORF">J21TS7_03640</name>
</gene>
<dbReference type="Pfam" id="PF01661">
    <property type="entry name" value="Macro"/>
    <property type="match status" value="1"/>
</dbReference>
<keyword evidence="3" id="KW-1185">Reference proteome</keyword>
<dbReference type="InterPro" id="IPR002589">
    <property type="entry name" value="Macro_dom"/>
</dbReference>
<evidence type="ECO:0000313" key="2">
    <source>
        <dbReference type="EMBL" id="GIO52046.1"/>
    </source>
</evidence>